<keyword evidence="2" id="KW-0808">Transferase</keyword>
<comment type="caution">
    <text evidence="2">The sequence shown here is derived from an EMBL/GenBank/DDBJ whole genome shotgun (WGS) entry which is preliminary data.</text>
</comment>
<accession>A0ABT0XL34</accession>
<dbReference type="InterPro" id="IPR041496">
    <property type="entry name" value="YitH/HolE_GNAT"/>
</dbReference>
<keyword evidence="2" id="KW-0012">Acyltransferase</keyword>
<dbReference type="RefSeq" id="WP_251609439.1">
    <property type="nucleotide sequence ID" value="NZ_JAMQJY010000002.1"/>
</dbReference>
<organism evidence="2 3">
    <name type="scientific">Alkalicoccobacillus plakortidis</name>
    <dbReference type="NCBI Taxonomy" id="444060"/>
    <lineage>
        <taxon>Bacteria</taxon>
        <taxon>Bacillati</taxon>
        <taxon>Bacillota</taxon>
        <taxon>Bacilli</taxon>
        <taxon>Bacillales</taxon>
        <taxon>Bacillaceae</taxon>
        <taxon>Alkalicoccobacillus</taxon>
    </lineage>
</organism>
<dbReference type="Gene3D" id="3.40.630.90">
    <property type="match status" value="1"/>
</dbReference>
<reference evidence="2" key="1">
    <citation type="submission" date="2022-06" db="EMBL/GenBank/DDBJ databases">
        <title>Alkalicoccobacillus porphyridii sp. nov., isolated from a marine red alga, Porphyridium purpureum and reclassification of Shouchella plakortidis and Shouchella gibsonii as Alkalicoccobacillus plakortidis comb. nov. and Alkalicoccobacillus gibsonii comb. nov.</title>
        <authorList>
            <person name="Kim K.H."/>
            <person name="Lee J.K."/>
            <person name="Han D.M."/>
            <person name="Baek J.H."/>
            <person name="Jeon C.O."/>
        </authorList>
    </citation>
    <scope>NUCLEOTIDE SEQUENCE</scope>
    <source>
        <strain evidence="2">DSM 19153</strain>
    </source>
</reference>
<dbReference type="GO" id="GO:0016746">
    <property type="term" value="F:acyltransferase activity"/>
    <property type="evidence" value="ECO:0007669"/>
    <property type="project" value="UniProtKB-KW"/>
</dbReference>
<dbReference type="PANTHER" id="PTHR47237:SF2">
    <property type="entry name" value="BLL4206 PROTEIN"/>
    <property type="match status" value="1"/>
</dbReference>
<dbReference type="SUPFAM" id="SSF55729">
    <property type="entry name" value="Acyl-CoA N-acyltransferases (Nat)"/>
    <property type="match status" value="1"/>
</dbReference>
<protein>
    <submittedName>
        <fullName evidence="2">GNAT family N-acetyltransferase</fullName>
        <ecNumber evidence="2">2.3.1.-</ecNumber>
    </submittedName>
</protein>
<dbReference type="InterPro" id="IPR000182">
    <property type="entry name" value="GNAT_dom"/>
</dbReference>
<dbReference type="EMBL" id="JAMQJY010000002">
    <property type="protein sequence ID" value="MCM2676621.1"/>
    <property type="molecule type" value="Genomic_DNA"/>
</dbReference>
<evidence type="ECO:0000313" key="3">
    <source>
        <dbReference type="Proteomes" id="UP001203665"/>
    </source>
</evidence>
<keyword evidence="3" id="KW-1185">Reference proteome</keyword>
<dbReference type="Pfam" id="PF00583">
    <property type="entry name" value="Acetyltransf_1"/>
    <property type="match status" value="1"/>
</dbReference>
<dbReference type="InterPro" id="IPR016181">
    <property type="entry name" value="Acyl_CoA_acyltransferase"/>
</dbReference>
<name>A0ABT0XL34_9BACI</name>
<feature type="domain" description="N-acetyltransferase" evidence="1">
    <location>
        <begin position="2"/>
        <end position="152"/>
    </location>
</feature>
<dbReference type="Gene3D" id="3.40.630.30">
    <property type="match status" value="1"/>
</dbReference>
<proteinExistence type="predicted"/>
<dbReference type="Pfam" id="PF18014">
    <property type="entry name" value="Acetyltransf_18"/>
    <property type="match status" value="1"/>
</dbReference>
<dbReference type="EC" id="2.3.1.-" evidence="2"/>
<dbReference type="PANTHER" id="PTHR47237">
    <property type="entry name" value="SLL0310 PROTEIN"/>
    <property type="match status" value="1"/>
</dbReference>
<gene>
    <name evidence="2" type="ORF">NDM98_14850</name>
</gene>
<dbReference type="CDD" id="cd04301">
    <property type="entry name" value="NAT_SF"/>
    <property type="match status" value="1"/>
</dbReference>
<dbReference type="Proteomes" id="UP001203665">
    <property type="component" value="Unassembled WGS sequence"/>
</dbReference>
<sequence>MIKVRQLSQLDCSKLISLSSEVGWDYNENEIHTILKSGQIFGCVDSEDRVVACAAIIQYDFQKVASIGMVIVHPDFRGRGLGREVTEDCIQAVNSNQCLIMLIATEEGKRLYEKMSFTIISHIEKYTAAIKHTNQCEVNNSSVHVYKEQDFNSVVKIDEQAFGDKRERFLTQRLKQSEKRVVIRNTSGEITGYALSIRTPQNVILGPIISECSDNAISLIEELLKDFTGKVRIDLVQTDPTMTRFLEERGFNKVTEPPVMALNHTNTRKRNGHLVAVAAQAFG</sequence>
<dbReference type="PROSITE" id="PS51186">
    <property type="entry name" value="GNAT"/>
    <property type="match status" value="1"/>
</dbReference>
<evidence type="ECO:0000259" key="1">
    <source>
        <dbReference type="PROSITE" id="PS51186"/>
    </source>
</evidence>
<evidence type="ECO:0000313" key="2">
    <source>
        <dbReference type="EMBL" id="MCM2676621.1"/>
    </source>
</evidence>
<dbReference type="InterPro" id="IPR052729">
    <property type="entry name" value="Acyl/Acetyltrans_Enzymes"/>
</dbReference>